<name>A0A1G6L3G4_9BACI</name>
<gene>
    <name evidence="1" type="ORF">SAMN05421663_102226</name>
</gene>
<dbReference type="Proteomes" id="UP000198666">
    <property type="component" value="Unassembled WGS sequence"/>
</dbReference>
<keyword evidence="2" id="KW-1185">Reference proteome</keyword>
<dbReference type="AlphaFoldDB" id="A0A1G6L3G4"/>
<organism evidence="1 2">
    <name type="scientific">Terribacillus halophilus</name>
    <dbReference type="NCBI Taxonomy" id="361279"/>
    <lineage>
        <taxon>Bacteria</taxon>
        <taxon>Bacillati</taxon>
        <taxon>Bacillota</taxon>
        <taxon>Bacilli</taxon>
        <taxon>Bacillales</taxon>
        <taxon>Bacillaceae</taxon>
        <taxon>Terribacillus</taxon>
    </lineage>
</organism>
<proteinExistence type="predicted"/>
<dbReference type="RefSeq" id="WP_170829571.1">
    <property type="nucleotide sequence ID" value="NZ_FMZB01000002.1"/>
</dbReference>
<accession>A0A1G6L3G4</accession>
<reference evidence="2" key="1">
    <citation type="submission" date="2016-10" db="EMBL/GenBank/DDBJ databases">
        <authorList>
            <person name="Varghese N."/>
            <person name="Submissions S."/>
        </authorList>
    </citation>
    <scope>NUCLEOTIDE SEQUENCE [LARGE SCALE GENOMIC DNA]</scope>
    <source>
        <strain evidence="2">DSM 21620</strain>
    </source>
</reference>
<evidence type="ECO:0000313" key="2">
    <source>
        <dbReference type="Proteomes" id="UP000198666"/>
    </source>
</evidence>
<protein>
    <submittedName>
        <fullName evidence="1">Uncharacterized protein</fullName>
    </submittedName>
</protein>
<sequence length="47" mass="5096">MKKLIFSLVLVGAIVVSGLLWSEDMKNIAAKEGDAGTIIFTPKTFNK</sequence>
<evidence type="ECO:0000313" key="1">
    <source>
        <dbReference type="EMBL" id="SDC37265.1"/>
    </source>
</evidence>
<dbReference type="EMBL" id="FMZB01000002">
    <property type="protein sequence ID" value="SDC37265.1"/>
    <property type="molecule type" value="Genomic_DNA"/>
</dbReference>
<dbReference type="STRING" id="361279.SAMN05421663_102226"/>